<feature type="non-terminal residue" evidence="1">
    <location>
        <position position="104"/>
    </location>
</feature>
<dbReference type="EMBL" id="JANIIK010000109">
    <property type="protein sequence ID" value="KAJ3597808.1"/>
    <property type="molecule type" value="Genomic_DNA"/>
</dbReference>
<evidence type="ECO:0000313" key="2">
    <source>
        <dbReference type="Proteomes" id="UP001148018"/>
    </source>
</evidence>
<gene>
    <name evidence="1" type="ORF">NHX12_001325</name>
</gene>
<sequence>RRGGPAGCWQSAAVTPVTRSVSPVSSARLVTHRSCQVGCRALFFCHVTCLSNPPGLDLSALPDASCLLLKEKEEDDDDKWAFVMKKHLNTHMLGRHGIGNRKER</sequence>
<name>A0A9Q0IH56_9TELE</name>
<keyword evidence="2" id="KW-1185">Reference proteome</keyword>
<comment type="caution">
    <text evidence="1">The sequence shown here is derived from an EMBL/GenBank/DDBJ whole genome shotgun (WGS) entry which is preliminary data.</text>
</comment>
<dbReference type="AlphaFoldDB" id="A0A9Q0IH56"/>
<protein>
    <submittedName>
        <fullName evidence="1">Uncharacterized protein</fullName>
    </submittedName>
</protein>
<organism evidence="1 2">
    <name type="scientific">Muraenolepis orangiensis</name>
    <name type="common">Patagonian moray cod</name>
    <dbReference type="NCBI Taxonomy" id="630683"/>
    <lineage>
        <taxon>Eukaryota</taxon>
        <taxon>Metazoa</taxon>
        <taxon>Chordata</taxon>
        <taxon>Craniata</taxon>
        <taxon>Vertebrata</taxon>
        <taxon>Euteleostomi</taxon>
        <taxon>Actinopterygii</taxon>
        <taxon>Neopterygii</taxon>
        <taxon>Teleostei</taxon>
        <taxon>Neoteleostei</taxon>
        <taxon>Acanthomorphata</taxon>
        <taxon>Zeiogadaria</taxon>
        <taxon>Gadariae</taxon>
        <taxon>Gadiformes</taxon>
        <taxon>Muraenolepidoidei</taxon>
        <taxon>Muraenolepididae</taxon>
        <taxon>Muraenolepis</taxon>
    </lineage>
</organism>
<proteinExistence type="predicted"/>
<reference evidence="1" key="1">
    <citation type="submission" date="2022-07" db="EMBL/GenBank/DDBJ databases">
        <title>Chromosome-level genome of Muraenolepis orangiensis.</title>
        <authorList>
            <person name="Kim J."/>
        </authorList>
    </citation>
    <scope>NUCLEOTIDE SEQUENCE</scope>
    <source>
        <strain evidence="1">KU_S4_2022</strain>
        <tissue evidence="1">Muscle</tissue>
    </source>
</reference>
<accession>A0A9Q0IH56</accession>
<evidence type="ECO:0000313" key="1">
    <source>
        <dbReference type="EMBL" id="KAJ3597808.1"/>
    </source>
</evidence>
<dbReference type="Proteomes" id="UP001148018">
    <property type="component" value="Unassembled WGS sequence"/>
</dbReference>